<gene>
    <name evidence="5" type="ORF">CBER1_10251</name>
</gene>
<name>A0A2S6BYG6_9PEZI</name>
<dbReference type="GO" id="GO:0043386">
    <property type="term" value="P:mycotoxin biosynthetic process"/>
    <property type="evidence" value="ECO:0007669"/>
    <property type="project" value="UniProtKB-ARBA"/>
</dbReference>
<evidence type="ECO:0000256" key="3">
    <source>
        <dbReference type="ARBA" id="ARBA00022842"/>
    </source>
</evidence>
<dbReference type="Gene3D" id="1.10.600.10">
    <property type="entry name" value="Farnesyl Diphosphate Synthase"/>
    <property type="match status" value="1"/>
</dbReference>
<dbReference type="GO" id="GO:0046165">
    <property type="term" value="P:alcohol biosynthetic process"/>
    <property type="evidence" value="ECO:0007669"/>
    <property type="project" value="UniProtKB-ARBA"/>
</dbReference>
<dbReference type="Pfam" id="PF00348">
    <property type="entry name" value="polyprenyl_synt"/>
    <property type="match status" value="1"/>
</dbReference>
<proteinExistence type="inferred from homology"/>
<dbReference type="InterPro" id="IPR000092">
    <property type="entry name" value="Polyprenyl_synt"/>
</dbReference>
<dbReference type="OrthoDB" id="6921389at2759"/>
<dbReference type="PANTHER" id="PTHR12001">
    <property type="entry name" value="GERANYLGERANYL PYROPHOSPHATE SYNTHASE"/>
    <property type="match status" value="1"/>
</dbReference>
<accession>A0A2S6BYG6</accession>
<evidence type="ECO:0000313" key="5">
    <source>
        <dbReference type="EMBL" id="PPJ52522.1"/>
    </source>
</evidence>
<evidence type="ECO:0008006" key="7">
    <source>
        <dbReference type="Google" id="ProtNLM"/>
    </source>
</evidence>
<dbReference type="EMBL" id="PNEN01001689">
    <property type="protein sequence ID" value="PPJ52522.1"/>
    <property type="molecule type" value="Genomic_DNA"/>
</dbReference>
<keyword evidence="3" id="KW-0460">Magnesium</keyword>
<reference evidence="6" key="1">
    <citation type="journal article" date="2017" name="bioRxiv">
        <title>Conservation of a gene cluster reveals novel cercosporin biosynthetic mechanisms and extends production to the genus Colletotrichum.</title>
        <authorList>
            <person name="de Jonge R."/>
            <person name="Ebert M.K."/>
            <person name="Huitt-Roehl C.R."/>
            <person name="Pal P."/>
            <person name="Suttle J.C."/>
            <person name="Spanner R.E."/>
            <person name="Neubauer J.D."/>
            <person name="Jurick W.M.II."/>
            <person name="Stott K.A."/>
            <person name="Secor G.A."/>
            <person name="Thomma B.P.H.J."/>
            <person name="Van de Peer Y."/>
            <person name="Townsend C.A."/>
            <person name="Bolton M.D."/>
        </authorList>
    </citation>
    <scope>NUCLEOTIDE SEQUENCE [LARGE SCALE GENOMIC DNA]</scope>
    <source>
        <strain evidence="6">CBS538.71</strain>
    </source>
</reference>
<dbReference type="STRING" id="357750.A0A2S6BYG6"/>
<comment type="similarity">
    <text evidence="4">Belongs to the FPP/GGPP synthase family.</text>
</comment>
<dbReference type="GO" id="GO:0004659">
    <property type="term" value="F:prenyltransferase activity"/>
    <property type="evidence" value="ECO:0007669"/>
    <property type="project" value="InterPro"/>
</dbReference>
<keyword evidence="2" id="KW-0479">Metal-binding</keyword>
<evidence type="ECO:0000256" key="1">
    <source>
        <dbReference type="ARBA" id="ARBA00022679"/>
    </source>
</evidence>
<dbReference type="SUPFAM" id="SSF48576">
    <property type="entry name" value="Terpenoid synthases"/>
    <property type="match status" value="1"/>
</dbReference>
<evidence type="ECO:0000256" key="2">
    <source>
        <dbReference type="ARBA" id="ARBA00022723"/>
    </source>
</evidence>
<comment type="caution">
    <text evidence="5">The sequence shown here is derived from an EMBL/GenBank/DDBJ whole genome shotgun (WGS) entry which is preliminary data.</text>
</comment>
<sequence>MATKRDSMEPTALDVKNQSIFVQIHETRLPCETAADWQTQQQTTSWATEDELKILMDASFRAVTGSDFEKHRNAAQCFSARLSSPEATSIFLDEVVNLHRGQGLDLYWRDSSICPSQEQYLEMVKNKTGGLFRLLSRLMLAEASVSSAIDAEDTLIRFFNITSMVFQVLDDYKNLCSSSYTATKGFAEDLTEGKFSFPVICALNANKEHALGSVVRNVLKTRTSNDAVKLGTIRTIETMGGFDRTREVLKSLLDVAHALLGDLELHEGSQQCCHVFRQMLLKLHVFDQ</sequence>
<keyword evidence="1 4" id="KW-0808">Transferase</keyword>
<organism evidence="5 6">
    <name type="scientific">Cercospora berteroae</name>
    <dbReference type="NCBI Taxonomy" id="357750"/>
    <lineage>
        <taxon>Eukaryota</taxon>
        <taxon>Fungi</taxon>
        <taxon>Dikarya</taxon>
        <taxon>Ascomycota</taxon>
        <taxon>Pezizomycotina</taxon>
        <taxon>Dothideomycetes</taxon>
        <taxon>Dothideomycetidae</taxon>
        <taxon>Mycosphaerellales</taxon>
        <taxon>Mycosphaerellaceae</taxon>
        <taxon>Cercospora</taxon>
    </lineage>
</organism>
<evidence type="ECO:0000313" key="6">
    <source>
        <dbReference type="Proteomes" id="UP000237631"/>
    </source>
</evidence>
<dbReference type="PANTHER" id="PTHR12001:SF44">
    <property type="entry name" value="GERANYLGERANYL PYROPHOSPHATE SYNTHASE"/>
    <property type="match status" value="1"/>
</dbReference>
<keyword evidence="6" id="KW-1185">Reference proteome</keyword>
<dbReference type="Proteomes" id="UP000237631">
    <property type="component" value="Unassembled WGS sequence"/>
</dbReference>
<dbReference type="AlphaFoldDB" id="A0A2S6BYG6"/>
<dbReference type="GO" id="GO:0008299">
    <property type="term" value="P:isoprenoid biosynthetic process"/>
    <property type="evidence" value="ECO:0007669"/>
    <property type="project" value="InterPro"/>
</dbReference>
<dbReference type="InterPro" id="IPR008949">
    <property type="entry name" value="Isoprenoid_synthase_dom_sf"/>
</dbReference>
<evidence type="ECO:0000256" key="4">
    <source>
        <dbReference type="RuleBase" id="RU004466"/>
    </source>
</evidence>
<dbReference type="GO" id="GO:0046872">
    <property type="term" value="F:metal ion binding"/>
    <property type="evidence" value="ECO:0007669"/>
    <property type="project" value="UniProtKB-KW"/>
</dbReference>
<protein>
    <recommendedName>
        <fullName evidence="7">Geranylgeranyl pyrophosphate synthase</fullName>
    </recommendedName>
</protein>